<evidence type="ECO:0008006" key="15">
    <source>
        <dbReference type="Google" id="ProtNLM"/>
    </source>
</evidence>
<evidence type="ECO:0000256" key="1">
    <source>
        <dbReference type="ARBA" id="ARBA00004370"/>
    </source>
</evidence>
<dbReference type="Proteomes" id="UP001159364">
    <property type="component" value="Linkage Group LG05"/>
</dbReference>
<feature type="domain" description="CRAL-TRIO" evidence="11">
    <location>
        <begin position="389"/>
        <end position="564"/>
    </location>
</feature>
<sequence length="683" mass="77534">MAVEGKSEAPDMEKKIGREAVERDSDKNENERSVEAEKMVKSEAVKVVKHEEENGEAVKVVKDEKENGEAVKVVKDEKDNGEAVKVVKDEGKNDEVVKEKEKEIEIEIEKEKESVVDEKKKETNGDEVVSDKTKTGFEIKNLLSFKDDKNRVADLKEYEKKALSELKMKVEEAILGNKLFNKKKEKKEKEKEKKESSSSAKHNEQQDQKDKASESNVNGGVEEKENSKEVEADTKTTSQDMHAEKQVVEETERSGEGPETEVKTDHEKEDSKGKEIAPDHGEGKLKEAAIVDDQGEKEKNNASSAEKINGVGDDQEELSQEEVVEEGGVVDKDIAIWGIPLLPSKGDTRTDVVLTKFLRAREFRVNEAFEMLRNTMQWRRENKIDSILEENFETELASAGYMDGKDREGHPVCYNNFGVLNNDDLYGKILGNEIKYDKLLRWRIQLMEKGIQKLDFDPDGISTILQISDLKNAPLPTKTDFRLTARKLAELLQDNYPEFVFRNVFINVPFWYFAFSAFLTPFLTQRTKNKFVSARSSRVTEVLLKYVGGEQIPVEYGGLKRNNDSEFSVEDSAEESLVKAGSTETIEIPAPEVGKVLIWDLTVCGWDVHYKEEFVPTDEESYTIIVQKGRKITMQEGTIRNSFKNKEPGKLVITIENGAFNKKKRILYRYKTKDLSSTSSSSS</sequence>
<dbReference type="InterPro" id="IPR001251">
    <property type="entry name" value="CRAL-TRIO_dom"/>
</dbReference>
<evidence type="ECO:0000313" key="14">
    <source>
        <dbReference type="Proteomes" id="UP001159364"/>
    </source>
</evidence>
<dbReference type="GO" id="GO:0016020">
    <property type="term" value="C:membrane"/>
    <property type="evidence" value="ECO:0007669"/>
    <property type="project" value="UniProtKB-SubCell"/>
</dbReference>
<dbReference type="PROSITE" id="PS50866">
    <property type="entry name" value="GOLD"/>
    <property type="match status" value="1"/>
</dbReference>
<comment type="subcellular location">
    <subcellularLocation>
        <location evidence="2">Cytoplasm</location>
    </subcellularLocation>
    <subcellularLocation>
        <location evidence="1">Membrane</location>
    </subcellularLocation>
</comment>
<dbReference type="InterPro" id="IPR036865">
    <property type="entry name" value="CRAL-TRIO_dom_sf"/>
</dbReference>
<keyword evidence="5" id="KW-0963">Cytoplasm</keyword>
<keyword evidence="8" id="KW-0472">Membrane</keyword>
<dbReference type="InterPro" id="IPR011074">
    <property type="entry name" value="CRAL/TRIO_N_dom"/>
</dbReference>
<dbReference type="PRINTS" id="PR00180">
    <property type="entry name" value="CRETINALDHBP"/>
</dbReference>
<accession>A0AAV8TH96</accession>
<dbReference type="SMART" id="SM01100">
    <property type="entry name" value="CRAL_TRIO_N"/>
    <property type="match status" value="1"/>
</dbReference>
<keyword evidence="14" id="KW-1185">Reference proteome</keyword>
<feature type="compositionally biased region" description="Basic and acidic residues" evidence="10">
    <location>
        <begin position="221"/>
        <end position="234"/>
    </location>
</feature>
<feature type="region of interest" description="Disordered" evidence="10">
    <location>
        <begin position="177"/>
        <end position="321"/>
    </location>
</feature>
<protein>
    <recommendedName>
        <fullName evidence="15">Patellin-4</fullName>
    </recommendedName>
</protein>
<dbReference type="InterPro" id="IPR009038">
    <property type="entry name" value="GOLD_dom"/>
</dbReference>
<evidence type="ECO:0000256" key="9">
    <source>
        <dbReference type="ARBA" id="ARBA00023306"/>
    </source>
</evidence>
<evidence type="ECO:0000259" key="11">
    <source>
        <dbReference type="PROSITE" id="PS50191"/>
    </source>
</evidence>
<dbReference type="SUPFAM" id="SSF46938">
    <property type="entry name" value="CRAL/TRIO N-terminal domain"/>
    <property type="match status" value="1"/>
</dbReference>
<evidence type="ECO:0000256" key="2">
    <source>
        <dbReference type="ARBA" id="ARBA00004496"/>
    </source>
</evidence>
<evidence type="ECO:0000313" key="13">
    <source>
        <dbReference type="EMBL" id="KAJ8765404.1"/>
    </source>
</evidence>
<evidence type="ECO:0000256" key="7">
    <source>
        <dbReference type="ARBA" id="ARBA00023121"/>
    </source>
</evidence>
<feature type="domain" description="GOLD" evidence="12">
    <location>
        <begin position="570"/>
        <end position="672"/>
    </location>
</feature>
<feature type="compositionally biased region" description="Basic and acidic residues" evidence="10">
    <location>
        <begin position="241"/>
        <end position="300"/>
    </location>
</feature>
<dbReference type="Pfam" id="PF25099">
    <property type="entry name" value="GOLD_PATL1_C"/>
    <property type="match status" value="1"/>
</dbReference>
<dbReference type="AlphaFoldDB" id="A0AAV8TH96"/>
<evidence type="ECO:0000256" key="8">
    <source>
        <dbReference type="ARBA" id="ARBA00023136"/>
    </source>
</evidence>
<dbReference type="GO" id="GO:0008289">
    <property type="term" value="F:lipid binding"/>
    <property type="evidence" value="ECO:0007669"/>
    <property type="project" value="UniProtKB-KW"/>
</dbReference>
<name>A0AAV8TH96_9ROSI</name>
<dbReference type="PROSITE" id="PS50191">
    <property type="entry name" value="CRAL_TRIO"/>
    <property type="match status" value="1"/>
</dbReference>
<feature type="region of interest" description="Disordered" evidence="10">
    <location>
        <begin position="1"/>
        <end position="38"/>
    </location>
</feature>
<dbReference type="Gene3D" id="3.40.525.10">
    <property type="entry name" value="CRAL-TRIO lipid binding domain"/>
    <property type="match status" value="1"/>
</dbReference>
<evidence type="ECO:0000259" key="12">
    <source>
        <dbReference type="PROSITE" id="PS50866"/>
    </source>
</evidence>
<dbReference type="InterPro" id="IPR044834">
    <property type="entry name" value="PATL"/>
</dbReference>
<dbReference type="GO" id="GO:0051301">
    <property type="term" value="P:cell division"/>
    <property type="evidence" value="ECO:0007669"/>
    <property type="project" value="UniProtKB-KW"/>
</dbReference>
<dbReference type="InterPro" id="IPR056794">
    <property type="entry name" value="PATL1-6_C_GOLD"/>
</dbReference>
<evidence type="ECO:0000256" key="3">
    <source>
        <dbReference type="ARBA" id="ARBA00007155"/>
    </source>
</evidence>
<dbReference type="PANTHER" id="PTHR45932:SF16">
    <property type="entry name" value="CRAL-TRIO DOMAIN-CONTAINING PROTEIN"/>
    <property type="match status" value="1"/>
</dbReference>
<dbReference type="SMART" id="SM00516">
    <property type="entry name" value="SEC14"/>
    <property type="match status" value="1"/>
</dbReference>
<gene>
    <name evidence="13" type="ORF">K2173_012101</name>
</gene>
<dbReference type="Gene3D" id="2.60.120.680">
    <property type="entry name" value="GOLD domain"/>
    <property type="match status" value="1"/>
</dbReference>
<dbReference type="GO" id="GO:0005737">
    <property type="term" value="C:cytoplasm"/>
    <property type="evidence" value="ECO:0007669"/>
    <property type="project" value="UniProtKB-SubCell"/>
</dbReference>
<keyword evidence="9" id="KW-0131">Cell cycle</keyword>
<keyword evidence="7" id="KW-0446">Lipid-binding</keyword>
<dbReference type="PANTHER" id="PTHR45932">
    <property type="entry name" value="PATELLIN-1"/>
    <property type="match status" value="1"/>
</dbReference>
<evidence type="ECO:0000256" key="10">
    <source>
        <dbReference type="SAM" id="MobiDB-lite"/>
    </source>
</evidence>
<keyword evidence="4" id="KW-0813">Transport</keyword>
<evidence type="ECO:0000256" key="5">
    <source>
        <dbReference type="ARBA" id="ARBA00022490"/>
    </source>
</evidence>
<keyword evidence="6" id="KW-0132">Cell division</keyword>
<dbReference type="Pfam" id="PF00650">
    <property type="entry name" value="CRAL_TRIO"/>
    <property type="match status" value="1"/>
</dbReference>
<evidence type="ECO:0000256" key="6">
    <source>
        <dbReference type="ARBA" id="ARBA00022618"/>
    </source>
</evidence>
<organism evidence="13 14">
    <name type="scientific">Erythroxylum novogranatense</name>
    <dbReference type="NCBI Taxonomy" id="1862640"/>
    <lineage>
        <taxon>Eukaryota</taxon>
        <taxon>Viridiplantae</taxon>
        <taxon>Streptophyta</taxon>
        <taxon>Embryophyta</taxon>
        <taxon>Tracheophyta</taxon>
        <taxon>Spermatophyta</taxon>
        <taxon>Magnoliopsida</taxon>
        <taxon>eudicotyledons</taxon>
        <taxon>Gunneridae</taxon>
        <taxon>Pentapetalae</taxon>
        <taxon>rosids</taxon>
        <taxon>fabids</taxon>
        <taxon>Malpighiales</taxon>
        <taxon>Erythroxylaceae</taxon>
        <taxon>Erythroxylum</taxon>
    </lineage>
</organism>
<evidence type="ECO:0000256" key="4">
    <source>
        <dbReference type="ARBA" id="ARBA00022448"/>
    </source>
</evidence>
<dbReference type="Pfam" id="PF03765">
    <property type="entry name" value="CRAL_TRIO_N"/>
    <property type="match status" value="1"/>
</dbReference>
<proteinExistence type="inferred from homology"/>
<comment type="similarity">
    <text evidence="3">Belongs to the patellin family.</text>
</comment>
<dbReference type="SUPFAM" id="SSF52087">
    <property type="entry name" value="CRAL/TRIO domain"/>
    <property type="match status" value="1"/>
</dbReference>
<dbReference type="CDD" id="cd00170">
    <property type="entry name" value="SEC14"/>
    <property type="match status" value="1"/>
</dbReference>
<comment type="caution">
    <text evidence="13">The sequence shown here is derived from an EMBL/GenBank/DDBJ whole genome shotgun (WGS) entry which is preliminary data.</text>
</comment>
<dbReference type="InterPro" id="IPR036273">
    <property type="entry name" value="CRAL/TRIO_N_dom_sf"/>
</dbReference>
<feature type="compositionally biased region" description="Basic and acidic residues" evidence="10">
    <location>
        <begin position="187"/>
        <end position="213"/>
    </location>
</feature>
<dbReference type="EMBL" id="JAIWQS010000005">
    <property type="protein sequence ID" value="KAJ8765404.1"/>
    <property type="molecule type" value="Genomic_DNA"/>
</dbReference>
<reference evidence="13 14" key="1">
    <citation type="submission" date="2021-09" db="EMBL/GenBank/DDBJ databases">
        <title>Genomic insights and catalytic innovation underlie evolution of tropane alkaloids biosynthesis.</title>
        <authorList>
            <person name="Wang Y.-J."/>
            <person name="Tian T."/>
            <person name="Huang J.-P."/>
            <person name="Huang S.-X."/>
        </authorList>
    </citation>
    <scope>NUCLEOTIDE SEQUENCE [LARGE SCALE GENOMIC DNA]</scope>
    <source>
        <strain evidence="13">KIB-2018</strain>
        <tissue evidence="13">Leaf</tissue>
    </source>
</reference>